<evidence type="ECO:0000313" key="2">
    <source>
        <dbReference type="EMBL" id="GAN54055.1"/>
    </source>
</evidence>
<dbReference type="STRING" id="1231623.Tasa_015_044"/>
<dbReference type="AlphaFoldDB" id="A0A0D6MKR7"/>
<accession>A0A0D6MKR7</accession>
<evidence type="ECO:0000313" key="3">
    <source>
        <dbReference type="Proteomes" id="UP000032679"/>
    </source>
</evidence>
<dbReference type="Gene3D" id="3.40.47.10">
    <property type="match status" value="1"/>
</dbReference>
<dbReference type="OrthoDB" id="9798676at2"/>
<gene>
    <name evidence="2" type="ORF">Tasa_015_044</name>
</gene>
<comment type="caution">
    <text evidence="2">The sequence shown here is derived from an EMBL/GenBank/DDBJ whole genome shotgun (WGS) entry which is preliminary data.</text>
</comment>
<dbReference type="RefSeq" id="WP_053053744.1">
    <property type="nucleotide sequence ID" value="NZ_BALE01000015.1"/>
</dbReference>
<proteinExistence type="predicted"/>
<dbReference type="GO" id="GO:0016746">
    <property type="term" value="F:acyltransferase activity"/>
    <property type="evidence" value="ECO:0007669"/>
    <property type="project" value="InterPro"/>
</dbReference>
<protein>
    <recommendedName>
        <fullName evidence="1">Beta-ketoacyl synthase-like N-terminal domain-containing protein</fullName>
    </recommendedName>
</protein>
<dbReference type="Pfam" id="PF13723">
    <property type="entry name" value="Ketoacyl-synt_2"/>
    <property type="match status" value="1"/>
</dbReference>
<dbReference type="SUPFAM" id="SSF53901">
    <property type="entry name" value="Thiolase-like"/>
    <property type="match status" value="1"/>
</dbReference>
<evidence type="ECO:0000259" key="1">
    <source>
        <dbReference type="Pfam" id="PF13723"/>
    </source>
</evidence>
<dbReference type="InterPro" id="IPR016039">
    <property type="entry name" value="Thiolase-like"/>
</dbReference>
<dbReference type="EMBL" id="BALE01000015">
    <property type="protein sequence ID" value="GAN54055.1"/>
    <property type="molecule type" value="Genomic_DNA"/>
</dbReference>
<name>A0A0D6MKR7_9PROT</name>
<keyword evidence="3" id="KW-1185">Reference proteome</keyword>
<sequence>MKIGVRGLGLWGPGLAGWKQGQAVLRGNVPLADAELPPPAPACLPPNERRRCGPVTRLALAAAAEACVHADMDPAELASVFATSNGDGPVVNAILSAIVAGAGEVSPTQFHNSVHNAAAGYWTIGHGSIAPATALGCYDWSFAQGLMRAAAEAVIEKRPVLFVAYDQPIPGPIGTVRITRSAFACALVLDPDGAGHMQLDLQYGAGRMDDDTLEIDRLNDMAHFNPAARSLPLLAAIARGDATQVRLTCRPGHLTVRLS</sequence>
<dbReference type="Proteomes" id="UP000032679">
    <property type="component" value="Unassembled WGS sequence"/>
</dbReference>
<dbReference type="InterPro" id="IPR014030">
    <property type="entry name" value="Ketoacyl_synth_N"/>
</dbReference>
<feature type="domain" description="Beta-ketoacyl synthase-like N-terminal" evidence="1">
    <location>
        <begin position="32"/>
        <end position="241"/>
    </location>
</feature>
<reference evidence="2 3" key="1">
    <citation type="submission" date="2012-10" db="EMBL/GenBank/DDBJ databases">
        <title>Genome sequencing of Tanticharoenia sakaeratensis NBRC 103193.</title>
        <authorList>
            <person name="Azuma Y."/>
            <person name="Hadano H."/>
            <person name="Hirakawa H."/>
            <person name="Matsushita K."/>
        </authorList>
    </citation>
    <scope>NUCLEOTIDE SEQUENCE [LARGE SCALE GENOMIC DNA]</scope>
    <source>
        <strain evidence="2 3">NBRC 103193</strain>
    </source>
</reference>
<organism evidence="2 3">
    <name type="scientific">Tanticharoenia sakaeratensis NBRC 103193</name>
    <dbReference type="NCBI Taxonomy" id="1231623"/>
    <lineage>
        <taxon>Bacteria</taxon>
        <taxon>Pseudomonadati</taxon>
        <taxon>Pseudomonadota</taxon>
        <taxon>Alphaproteobacteria</taxon>
        <taxon>Acetobacterales</taxon>
        <taxon>Acetobacteraceae</taxon>
        <taxon>Tanticharoenia</taxon>
    </lineage>
</organism>